<dbReference type="AlphaFoldDB" id="A0A1D1YP00"/>
<feature type="domain" description="CCHC-type" evidence="3">
    <location>
        <begin position="42"/>
        <end position="55"/>
    </location>
</feature>
<evidence type="ECO:0000259" key="3">
    <source>
        <dbReference type="PROSITE" id="PS50158"/>
    </source>
</evidence>
<protein>
    <submittedName>
        <fullName evidence="4">Gag-Pol polyprotein</fullName>
    </submittedName>
</protein>
<feature type="region of interest" description="Disordered" evidence="2">
    <location>
        <begin position="173"/>
        <end position="223"/>
    </location>
</feature>
<feature type="domain" description="CCHC-type" evidence="3">
    <location>
        <begin position="71"/>
        <end position="86"/>
    </location>
</feature>
<dbReference type="Gene3D" id="4.10.60.10">
    <property type="entry name" value="Zinc finger, CCHC-type"/>
    <property type="match status" value="1"/>
</dbReference>
<dbReference type="InterPro" id="IPR036875">
    <property type="entry name" value="Znf_CCHC_sf"/>
</dbReference>
<dbReference type="EMBL" id="GDJX01006060">
    <property type="protein sequence ID" value="JAT61876.1"/>
    <property type="molecule type" value="Transcribed_RNA"/>
</dbReference>
<dbReference type="PANTHER" id="PTHR46978">
    <property type="entry name" value="ZINC KNUCKLE (CCHC-TYPE) FAMILY PROTEIN"/>
    <property type="match status" value="1"/>
</dbReference>
<keyword evidence="1" id="KW-0479">Metal-binding</keyword>
<organism evidence="4">
    <name type="scientific">Anthurium amnicola</name>
    <dbReference type="NCBI Taxonomy" id="1678845"/>
    <lineage>
        <taxon>Eukaryota</taxon>
        <taxon>Viridiplantae</taxon>
        <taxon>Streptophyta</taxon>
        <taxon>Embryophyta</taxon>
        <taxon>Tracheophyta</taxon>
        <taxon>Spermatophyta</taxon>
        <taxon>Magnoliopsida</taxon>
        <taxon>Liliopsida</taxon>
        <taxon>Araceae</taxon>
        <taxon>Pothoideae</taxon>
        <taxon>Potheae</taxon>
        <taxon>Anthurium</taxon>
    </lineage>
</organism>
<dbReference type="SMART" id="SM00343">
    <property type="entry name" value="ZnF_C2HC"/>
    <property type="match status" value="2"/>
</dbReference>
<dbReference type="SUPFAM" id="SSF57756">
    <property type="entry name" value="Retrovirus zinc finger-like domains"/>
    <property type="match status" value="1"/>
</dbReference>
<reference evidence="4" key="1">
    <citation type="submission" date="2015-07" db="EMBL/GenBank/DDBJ databases">
        <title>Transcriptome Assembly of Anthurium amnicola.</title>
        <authorList>
            <person name="Suzuki J."/>
        </authorList>
    </citation>
    <scope>NUCLEOTIDE SEQUENCE</scope>
</reference>
<dbReference type="Pfam" id="PF00098">
    <property type="entry name" value="zf-CCHC"/>
    <property type="match status" value="1"/>
</dbReference>
<keyword evidence="1" id="KW-0862">Zinc</keyword>
<feature type="region of interest" description="Disordered" evidence="2">
    <location>
        <begin position="92"/>
        <end position="133"/>
    </location>
</feature>
<evidence type="ECO:0000256" key="2">
    <source>
        <dbReference type="SAM" id="MobiDB-lite"/>
    </source>
</evidence>
<feature type="compositionally biased region" description="Basic and acidic residues" evidence="2">
    <location>
        <begin position="175"/>
        <end position="185"/>
    </location>
</feature>
<keyword evidence="1" id="KW-0863">Zinc-finger</keyword>
<dbReference type="InterPro" id="IPR001878">
    <property type="entry name" value="Znf_CCHC"/>
</dbReference>
<feature type="compositionally biased region" description="Polar residues" evidence="2">
    <location>
        <begin position="96"/>
        <end position="108"/>
    </location>
</feature>
<evidence type="ECO:0000256" key="1">
    <source>
        <dbReference type="PROSITE-ProRule" id="PRU00047"/>
    </source>
</evidence>
<name>A0A1D1YP00_9ARAE</name>
<accession>A0A1D1YP00</accession>
<dbReference type="GO" id="GO:0008270">
    <property type="term" value="F:zinc ion binding"/>
    <property type="evidence" value="ECO:0007669"/>
    <property type="project" value="UniProtKB-KW"/>
</dbReference>
<sequence>MSSCGKSFHPDDLKKIQCYVCKGFGHFCCVDFIDTVPEEVSCYNCGDSGHSGAGCAKPRGESNGVASPKLCYICGEEGHFARGCTRKSKFCRRPSESSTLTPGSSKNRTAPRYSKNKKEFEGAKSLPRDFGMGSRSLPHCKVYNKKRSIQYERGINTTSRKSWGKGGWIVDDTGDLPKRNRELRPWKSPKNKPWKSPNTPRTPVQKSYRHYDSAGSSHRYHVY</sequence>
<evidence type="ECO:0000313" key="4">
    <source>
        <dbReference type="EMBL" id="JAT56372.1"/>
    </source>
</evidence>
<dbReference type="EMBL" id="GDJX01011564">
    <property type="protein sequence ID" value="JAT56372.1"/>
    <property type="molecule type" value="Transcribed_RNA"/>
</dbReference>
<dbReference type="PROSITE" id="PS50158">
    <property type="entry name" value="ZF_CCHC"/>
    <property type="match status" value="2"/>
</dbReference>
<proteinExistence type="predicted"/>
<evidence type="ECO:0000313" key="5">
    <source>
        <dbReference type="EMBL" id="JAT61876.1"/>
    </source>
</evidence>
<dbReference type="GO" id="GO:0003676">
    <property type="term" value="F:nucleic acid binding"/>
    <property type="evidence" value="ECO:0007669"/>
    <property type="project" value="InterPro"/>
</dbReference>
<gene>
    <name evidence="4" type="primary">gag-pol_35</name>
    <name evidence="5" type="synonym">gag-pol_17</name>
    <name evidence="4" type="ORF">g.56666</name>
    <name evidence="5" type="ORF">g.56671</name>
</gene>
<dbReference type="PANTHER" id="PTHR46978:SF1">
    <property type="entry name" value="ZINC KNUCKLE (CCHC-TYPE) FAMILY PROTEIN"/>
    <property type="match status" value="1"/>
</dbReference>